<dbReference type="PANTHER" id="PTHR43037:SF1">
    <property type="entry name" value="BLL1128 PROTEIN"/>
    <property type="match status" value="1"/>
</dbReference>
<dbReference type="EMBL" id="FOUP01000001">
    <property type="protein sequence ID" value="SFM76385.1"/>
    <property type="molecule type" value="Genomic_DNA"/>
</dbReference>
<organism evidence="5 6">
    <name type="scientific">Saccharopolyspora antimicrobica</name>
    <dbReference type="NCBI Taxonomy" id="455193"/>
    <lineage>
        <taxon>Bacteria</taxon>
        <taxon>Bacillati</taxon>
        <taxon>Actinomycetota</taxon>
        <taxon>Actinomycetes</taxon>
        <taxon>Pseudonocardiales</taxon>
        <taxon>Pseudonocardiaceae</taxon>
        <taxon>Saccharopolyspora</taxon>
    </lineage>
</organism>
<evidence type="ECO:0000313" key="4">
    <source>
        <dbReference type="EMBL" id="RKT85710.1"/>
    </source>
</evidence>
<dbReference type="Proteomes" id="UP000199398">
    <property type="component" value="Unassembled WGS sequence"/>
</dbReference>
<reference evidence="4 7" key="2">
    <citation type="submission" date="2018-10" db="EMBL/GenBank/DDBJ databases">
        <title>Sequencing the genomes of 1000 actinobacteria strains.</title>
        <authorList>
            <person name="Klenk H.-P."/>
        </authorList>
    </citation>
    <scope>NUCLEOTIDE SEQUENCE [LARGE SCALE GENOMIC DNA]</scope>
    <source>
        <strain evidence="4 7">DSM 45119</strain>
    </source>
</reference>
<dbReference type="Gene3D" id="3.40.50.1820">
    <property type="entry name" value="alpha/beta hydrolase"/>
    <property type="match status" value="1"/>
</dbReference>
<dbReference type="NCBIfam" id="TIGR01840">
    <property type="entry name" value="esterase_phb"/>
    <property type="match status" value="1"/>
</dbReference>
<dbReference type="Pfam" id="PF10503">
    <property type="entry name" value="Esterase_PHB"/>
    <property type="match status" value="1"/>
</dbReference>
<dbReference type="STRING" id="455193.SAMN05421805_1011442"/>
<dbReference type="InterPro" id="IPR010126">
    <property type="entry name" value="Esterase_phb"/>
</dbReference>
<gene>
    <name evidence="4" type="ORF">ATL45_4061</name>
    <name evidence="5" type="ORF">SAMN05421805_1011442</name>
</gene>
<dbReference type="AlphaFoldDB" id="A0A1I4TIA4"/>
<evidence type="ECO:0000313" key="7">
    <source>
        <dbReference type="Proteomes" id="UP000270697"/>
    </source>
</evidence>
<dbReference type="InterPro" id="IPR029058">
    <property type="entry name" value="AB_hydrolase_fold"/>
</dbReference>
<keyword evidence="1 3" id="KW-0732">Signal</keyword>
<reference evidence="5 6" key="1">
    <citation type="submission" date="2016-10" db="EMBL/GenBank/DDBJ databases">
        <authorList>
            <person name="de Groot N.N."/>
        </authorList>
    </citation>
    <scope>NUCLEOTIDE SEQUENCE [LARGE SCALE GENOMIC DNA]</scope>
    <source>
        <strain evidence="5 6">CPCC 201259</strain>
    </source>
</reference>
<dbReference type="RefSeq" id="WP_093146792.1">
    <property type="nucleotide sequence ID" value="NZ_FOUP01000001.1"/>
</dbReference>
<feature type="signal peptide" evidence="3">
    <location>
        <begin position="1"/>
        <end position="23"/>
    </location>
</feature>
<proteinExistence type="predicted"/>
<dbReference type="SUPFAM" id="SSF53474">
    <property type="entry name" value="alpha/beta-Hydrolases"/>
    <property type="match status" value="2"/>
</dbReference>
<dbReference type="PANTHER" id="PTHR43037">
    <property type="entry name" value="UNNAMED PRODUCT-RELATED"/>
    <property type="match status" value="1"/>
</dbReference>
<dbReference type="GO" id="GO:0005576">
    <property type="term" value="C:extracellular region"/>
    <property type="evidence" value="ECO:0007669"/>
    <property type="project" value="InterPro"/>
</dbReference>
<evidence type="ECO:0000256" key="3">
    <source>
        <dbReference type="SAM" id="SignalP"/>
    </source>
</evidence>
<dbReference type="GO" id="GO:0016787">
    <property type="term" value="F:hydrolase activity"/>
    <property type="evidence" value="ECO:0007669"/>
    <property type="project" value="UniProtKB-KW"/>
</dbReference>
<dbReference type="OrthoDB" id="9767239at2"/>
<dbReference type="EMBL" id="RBXX01000002">
    <property type="protein sequence ID" value="RKT85710.1"/>
    <property type="molecule type" value="Genomic_DNA"/>
</dbReference>
<dbReference type="InterPro" id="IPR050955">
    <property type="entry name" value="Plant_Biomass_Hydrol_Est"/>
</dbReference>
<evidence type="ECO:0000313" key="5">
    <source>
        <dbReference type="EMBL" id="SFM76385.1"/>
    </source>
</evidence>
<accession>A0A1I4TIA4</accession>
<protein>
    <submittedName>
        <fullName evidence="5">Esterase, PHB depolymerase family</fullName>
    </submittedName>
    <submittedName>
        <fullName evidence="4">Poly(Hydroxyalkanoate) depolymerase family esterase</fullName>
    </submittedName>
</protein>
<name>A0A1I4TIA4_9PSEU</name>
<keyword evidence="2" id="KW-0378">Hydrolase</keyword>
<sequence>MRVFSLVLAVLLATVVAAPAASAAELREVTGFGGNPGALRMFEYVPDGLPEGRPVVVAMHGCTQDAAGYGTGAGWVELADSARFTLVLPQQEQANNANRCFNWFQAGDTARGSGEAESIAQMVRRAIADTGADPARVYVTGLSAGGAMTAALLAAYPDVFAGGGVVAGVPHGCASSMIDAFTCMNPGKDKTPEQWGDAVRGAGSHQGPWPTLSIWHGTADYTVAPANQRELVEQWTNVHGIPATPTSTDTIAGYPHESYADSSGRTLVETISITGMGHGQPIDPGSADGQCGQAGSYLLDVDVCAAWHLSRSWGLPAGVG</sequence>
<evidence type="ECO:0000313" key="6">
    <source>
        <dbReference type="Proteomes" id="UP000199398"/>
    </source>
</evidence>
<evidence type="ECO:0000256" key="1">
    <source>
        <dbReference type="ARBA" id="ARBA00022729"/>
    </source>
</evidence>
<evidence type="ECO:0000256" key="2">
    <source>
        <dbReference type="ARBA" id="ARBA00022801"/>
    </source>
</evidence>
<feature type="chain" id="PRO_5011601349" evidence="3">
    <location>
        <begin position="24"/>
        <end position="320"/>
    </location>
</feature>
<keyword evidence="7" id="KW-1185">Reference proteome</keyword>
<dbReference type="Proteomes" id="UP000270697">
    <property type="component" value="Unassembled WGS sequence"/>
</dbReference>